<dbReference type="PROSITE" id="PS51094">
    <property type="entry name" value="PTS_EIIA_TYPE_2"/>
    <property type="match status" value="1"/>
</dbReference>
<dbReference type="NCBIfam" id="TIGR00829">
    <property type="entry name" value="FRU"/>
    <property type="match status" value="1"/>
</dbReference>
<feature type="domain" description="PTS EIIC type-2" evidence="16">
    <location>
        <begin position="317"/>
        <end position="672"/>
    </location>
</feature>
<comment type="caution">
    <text evidence="17">The sequence shown here is derived from an EMBL/GenBank/DDBJ whole genome shotgun (WGS) entry which is preliminary data.</text>
</comment>
<keyword evidence="7" id="KW-0598">Phosphotransferase system</keyword>
<feature type="transmembrane region" description="Helical" evidence="13">
    <location>
        <begin position="389"/>
        <end position="410"/>
    </location>
</feature>
<evidence type="ECO:0000259" key="16">
    <source>
        <dbReference type="PROSITE" id="PS51104"/>
    </source>
</evidence>
<feature type="transmembrane region" description="Helical" evidence="13">
    <location>
        <begin position="528"/>
        <end position="544"/>
    </location>
</feature>
<feature type="transmembrane region" description="Helical" evidence="13">
    <location>
        <begin position="550"/>
        <end position="571"/>
    </location>
</feature>
<sequence length="691" mass="70318">MTTLINDDLVLLDANLGSDTTSVIRKLAELIAGTGRASGLEGLFADALAREQKTATGVPGGIAIPHCRSEAVLEPTLAMARLNPAVDFGAKDGPADIIFFIAAPAGADNEHLKLLSKLARSLIKKDFTAALRAASTPSEIVELVAAALADKPKPATEKTAAAAQTTAAAGAGETSPAPQEPAPRRKRIVAVTACPTGIAHTYMAADSLVAAAAEAGVDLQVETQGSGAVTPLDPAVIAAADAVIFAVDVDVRGKERFAGKPLVSSPVKRGIDEPTKMVQEAVAASENPNAHRVPHFGAEEAADQNAESSSESLGAKVKKVLLTGVSYMIPFVAGGGLLIALGFLLGGFQIPDFADKILTGNSLTNLPTDFPPQAWGPLGAYLGAVAFKIGSLSMAFLVPALAGYIAFGIADRPGIAPGFTAGSIAVFMGAGFLGGLVGGILAGLAAYWIGSWKVPRWLRGLMPVVIIPLLGSIIASGAMLLFLGAPIASLSDGLNNWLTGMTGTSAVVLGIILGLMMCFDLGGPVNKVAYAFAVAGLGAGSIANQAPWEIMATVMAAGMVPPLAMALATVLDKKRFSLAERENGKAAWLLGASFISEGAIPFAAADPLRVIPASMLGGAVTGALTMAFHVTSQAPHGGFFVFFAIGNLAMFAISIVVGTVVAALAVVALKRWAVRKPVDTLAATQLASQAA</sequence>
<evidence type="ECO:0000256" key="10">
    <source>
        <dbReference type="ARBA" id="ARBA00022989"/>
    </source>
</evidence>
<feature type="region of interest" description="Disordered" evidence="12">
    <location>
        <begin position="154"/>
        <end position="185"/>
    </location>
</feature>
<dbReference type="InterPro" id="IPR036095">
    <property type="entry name" value="PTS_EIIB-like_sf"/>
</dbReference>
<keyword evidence="18" id="KW-1185">Reference proteome</keyword>
<feature type="transmembrane region" description="Helical" evidence="13">
    <location>
        <begin position="610"/>
        <end position="628"/>
    </location>
</feature>
<evidence type="ECO:0000256" key="6">
    <source>
        <dbReference type="ARBA" id="ARBA00022679"/>
    </source>
</evidence>
<evidence type="ECO:0000259" key="14">
    <source>
        <dbReference type="PROSITE" id="PS51094"/>
    </source>
</evidence>
<dbReference type="PANTHER" id="PTHR30505">
    <property type="entry name" value="FRUCTOSE-LIKE PERMEASE"/>
    <property type="match status" value="1"/>
</dbReference>
<name>A0ABS4YW01_9MICC</name>
<dbReference type="Gene3D" id="3.40.930.10">
    <property type="entry name" value="Mannitol-specific EII, Chain A"/>
    <property type="match status" value="1"/>
</dbReference>
<accession>A0ABS4YW01</accession>
<dbReference type="SUPFAM" id="SSF55804">
    <property type="entry name" value="Phoshotransferase/anion transport protein"/>
    <property type="match status" value="1"/>
</dbReference>
<dbReference type="InterPro" id="IPR016152">
    <property type="entry name" value="PTrfase/Anion_transptr"/>
</dbReference>
<dbReference type="InterPro" id="IPR003353">
    <property type="entry name" value="PTS_IIB_fruc"/>
</dbReference>
<evidence type="ECO:0000256" key="11">
    <source>
        <dbReference type="ARBA" id="ARBA00023136"/>
    </source>
</evidence>
<dbReference type="InterPro" id="IPR013011">
    <property type="entry name" value="PTS_EIIB_2"/>
</dbReference>
<dbReference type="InterPro" id="IPR004715">
    <property type="entry name" value="PTS_IIA_fruc"/>
</dbReference>
<evidence type="ECO:0000256" key="13">
    <source>
        <dbReference type="SAM" id="Phobius"/>
    </source>
</evidence>
<feature type="transmembrane region" description="Helical" evidence="13">
    <location>
        <begin position="640"/>
        <end position="669"/>
    </location>
</feature>
<proteinExistence type="predicted"/>
<keyword evidence="5" id="KW-0762">Sugar transport</keyword>
<dbReference type="CDD" id="cd00211">
    <property type="entry name" value="PTS_IIA_fru"/>
    <property type="match status" value="1"/>
</dbReference>
<evidence type="ECO:0000256" key="8">
    <source>
        <dbReference type="ARBA" id="ARBA00022692"/>
    </source>
</evidence>
<dbReference type="InterPro" id="IPR050864">
    <property type="entry name" value="Bacterial_PTS_Sugar_Transport"/>
</dbReference>
<evidence type="ECO:0000259" key="15">
    <source>
        <dbReference type="PROSITE" id="PS51099"/>
    </source>
</evidence>
<keyword evidence="8 13" id="KW-0812">Transmembrane</keyword>
<feature type="compositionally biased region" description="Low complexity" evidence="12">
    <location>
        <begin position="157"/>
        <end position="177"/>
    </location>
</feature>
<dbReference type="NCBIfam" id="TIGR01427">
    <property type="entry name" value="PTS_IIC_fructo"/>
    <property type="match status" value="1"/>
</dbReference>
<dbReference type="SUPFAM" id="SSF52794">
    <property type="entry name" value="PTS system IIB component-like"/>
    <property type="match status" value="1"/>
</dbReference>
<comment type="subcellular location">
    <subcellularLocation>
        <location evidence="1">Cell inner membrane</location>
        <topology evidence="1">Multi-pass membrane protein</topology>
    </subcellularLocation>
</comment>
<feature type="domain" description="PTS EIIB type-2" evidence="15">
    <location>
        <begin position="188"/>
        <end position="283"/>
    </location>
</feature>
<protein>
    <submittedName>
        <fullName evidence="17">PTS system fructose-specific IIC component</fullName>
    </submittedName>
</protein>
<keyword evidence="2" id="KW-0813">Transport</keyword>
<dbReference type="Pfam" id="PF02302">
    <property type="entry name" value="PTS_IIB"/>
    <property type="match status" value="1"/>
</dbReference>
<dbReference type="PANTHER" id="PTHR30505:SF0">
    <property type="entry name" value="FRUCTOSE-LIKE PTS SYSTEM EIIBC COMPONENT-RELATED"/>
    <property type="match status" value="1"/>
</dbReference>
<dbReference type="InterPro" id="IPR002178">
    <property type="entry name" value="PTS_EIIA_type-2_dom"/>
</dbReference>
<dbReference type="NCBIfam" id="TIGR00848">
    <property type="entry name" value="fruA"/>
    <property type="match status" value="1"/>
</dbReference>
<dbReference type="Pfam" id="PF00359">
    <property type="entry name" value="PTS_EIIA_2"/>
    <property type="match status" value="1"/>
</dbReference>
<keyword evidence="6" id="KW-0808">Transferase</keyword>
<evidence type="ECO:0000256" key="12">
    <source>
        <dbReference type="SAM" id="MobiDB-lite"/>
    </source>
</evidence>
<evidence type="ECO:0000256" key="7">
    <source>
        <dbReference type="ARBA" id="ARBA00022683"/>
    </source>
</evidence>
<dbReference type="RefSeq" id="WP_209679590.1">
    <property type="nucleotide sequence ID" value="NZ_JAGIOI010000001.1"/>
</dbReference>
<gene>
    <name evidence="17" type="ORF">JOF48_001703</name>
</gene>
<keyword evidence="10 13" id="KW-1133">Transmembrane helix</keyword>
<evidence type="ECO:0000256" key="4">
    <source>
        <dbReference type="ARBA" id="ARBA00022553"/>
    </source>
</evidence>
<keyword evidence="9" id="KW-0418">Kinase</keyword>
<evidence type="ECO:0000256" key="3">
    <source>
        <dbReference type="ARBA" id="ARBA00022475"/>
    </source>
</evidence>
<feature type="transmembrane region" description="Helical" evidence="13">
    <location>
        <begin position="327"/>
        <end position="348"/>
    </location>
</feature>
<evidence type="ECO:0000256" key="5">
    <source>
        <dbReference type="ARBA" id="ARBA00022597"/>
    </source>
</evidence>
<evidence type="ECO:0000256" key="9">
    <source>
        <dbReference type="ARBA" id="ARBA00022777"/>
    </source>
</evidence>
<evidence type="ECO:0000313" key="17">
    <source>
        <dbReference type="EMBL" id="MBP2412904.1"/>
    </source>
</evidence>
<keyword evidence="11 13" id="KW-0472">Membrane</keyword>
<evidence type="ECO:0000313" key="18">
    <source>
        <dbReference type="Proteomes" id="UP000711614"/>
    </source>
</evidence>
<reference evidence="17 18" key="1">
    <citation type="submission" date="2021-03" db="EMBL/GenBank/DDBJ databases">
        <title>Sequencing the genomes of 1000 actinobacteria strains.</title>
        <authorList>
            <person name="Klenk H.-P."/>
        </authorList>
    </citation>
    <scope>NUCLEOTIDE SEQUENCE [LARGE SCALE GENOMIC DNA]</scope>
    <source>
        <strain evidence="17 18">DSM 16005</strain>
    </source>
</reference>
<dbReference type="InterPro" id="IPR013014">
    <property type="entry name" value="PTS_EIIC_2"/>
</dbReference>
<dbReference type="PROSITE" id="PS51099">
    <property type="entry name" value="PTS_EIIB_TYPE_2"/>
    <property type="match status" value="1"/>
</dbReference>
<feature type="transmembrane region" description="Helical" evidence="13">
    <location>
        <begin position="461"/>
        <end position="485"/>
    </location>
</feature>
<dbReference type="CDD" id="cd05569">
    <property type="entry name" value="PTS_IIB_fructose"/>
    <property type="match status" value="1"/>
</dbReference>
<dbReference type="InterPro" id="IPR003501">
    <property type="entry name" value="PTS_EIIB_2/3"/>
</dbReference>
<dbReference type="Proteomes" id="UP000711614">
    <property type="component" value="Unassembled WGS sequence"/>
</dbReference>
<dbReference type="InterPro" id="IPR006327">
    <property type="entry name" value="PTS_IIC_fruc"/>
</dbReference>
<keyword evidence="3" id="KW-1003">Cell membrane</keyword>
<feature type="transmembrane region" description="Helical" evidence="13">
    <location>
        <begin position="497"/>
        <end position="516"/>
    </location>
</feature>
<dbReference type="Gene3D" id="3.40.50.2300">
    <property type="match status" value="1"/>
</dbReference>
<keyword evidence="4" id="KW-0597">Phosphoprotein</keyword>
<feature type="domain" description="PTS EIIA type-2" evidence="14">
    <location>
        <begin position="3"/>
        <end position="147"/>
    </location>
</feature>
<dbReference type="EMBL" id="JAGIOI010000001">
    <property type="protein sequence ID" value="MBP2412904.1"/>
    <property type="molecule type" value="Genomic_DNA"/>
</dbReference>
<organism evidence="17 18">
    <name type="scientific">Arthrobacter stackebrandtii</name>
    <dbReference type="NCBI Taxonomy" id="272161"/>
    <lineage>
        <taxon>Bacteria</taxon>
        <taxon>Bacillati</taxon>
        <taxon>Actinomycetota</taxon>
        <taxon>Actinomycetes</taxon>
        <taxon>Micrococcales</taxon>
        <taxon>Micrococcaceae</taxon>
        <taxon>Arthrobacter</taxon>
    </lineage>
</organism>
<dbReference type="PROSITE" id="PS51104">
    <property type="entry name" value="PTS_EIIC_TYPE_2"/>
    <property type="match status" value="1"/>
</dbReference>
<evidence type="ECO:0000256" key="1">
    <source>
        <dbReference type="ARBA" id="ARBA00004429"/>
    </source>
</evidence>
<feature type="transmembrane region" description="Helical" evidence="13">
    <location>
        <begin position="422"/>
        <end position="449"/>
    </location>
</feature>
<evidence type="ECO:0000256" key="2">
    <source>
        <dbReference type="ARBA" id="ARBA00022448"/>
    </source>
</evidence>